<gene>
    <name evidence="1" type="ORF">KK078_17170</name>
</gene>
<protein>
    <submittedName>
        <fullName evidence="1">Uncharacterized protein</fullName>
    </submittedName>
</protein>
<sequence>MTTVFIPHLFLTLASLLPEPPAADNKLPDGYYRGTGFMLAVFVRVSGDTAFVELVDWQKYPRHVIVDTVYHQRQHDAWDGKYLALAADGKKLFIRQNKQSPQNLIGEDTKFRIKPQGQFYGKKVDPRNSAMINQYYLTFLKKHPTPEERLLYYQTLYHMVDKRADHSMFQWQFEKYRATLEKKIAAPGN</sequence>
<reference evidence="1 2" key="1">
    <citation type="submission" date="2021-05" db="EMBL/GenBank/DDBJ databases">
        <title>A Polyphasic approach of four new species of the genus Ohtaekwangia: Ohtaekwangia histidinii sp. nov., Ohtaekwangia cretensis sp. nov., Ohtaekwangia indiensis sp. nov., Ohtaekwangia reichenbachii sp. nov. from diverse environment.</title>
        <authorList>
            <person name="Octaviana S."/>
        </authorList>
    </citation>
    <scope>NUCLEOTIDE SEQUENCE [LARGE SCALE GENOMIC DNA]</scope>
    <source>
        <strain evidence="1 2">PWU37</strain>
    </source>
</reference>
<accession>A0AAP2DA83</accession>
<evidence type="ECO:0000313" key="2">
    <source>
        <dbReference type="Proteomes" id="UP001319180"/>
    </source>
</evidence>
<dbReference type="Proteomes" id="UP001319180">
    <property type="component" value="Unassembled WGS sequence"/>
</dbReference>
<dbReference type="EMBL" id="JAHESC010000024">
    <property type="protein sequence ID" value="MBT1688306.1"/>
    <property type="molecule type" value="Genomic_DNA"/>
</dbReference>
<comment type="caution">
    <text evidence="1">The sequence shown here is derived from an EMBL/GenBank/DDBJ whole genome shotgun (WGS) entry which is preliminary data.</text>
</comment>
<keyword evidence="2" id="KW-1185">Reference proteome</keyword>
<name>A0AAP2DA83_9BACT</name>
<organism evidence="1 2">
    <name type="scientific">Dawidia soli</name>
    <dbReference type="NCBI Taxonomy" id="2782352"/>
    <lineage>
        <taxon>Bacteria</taxon>
        <taxon>Pseudomonadati</taxon>
        <taxon>Bacteroidota</taxon>
        <taxon>Cytophagia</taxon>
        <taxon>Cytophagales</taxon>
        <taxon>Chryseotaleaceae</taxon>
        <taxon>Dawidia</taxon>
    </lineage>
</organism>
<dbReference type="RefSeq" id="WP_254091533.1">
    <property type="nucleotide sequence ID" value="NZ_JAHESC010000024.1"/>
</dbReference>
<proteinExistence type="predicted"/>
<dbReference type="AlphaFoldDB" id="A0AAP2DA83"/>
<evidence type="ECO:0000313" key="1">
    <source>
        <dbReference type="EMBL" id="MBT1688306.1"/>
    </source>
</evidence>